<sequence length="1018" mass="111766">MKAKLLWFLFLFCHAWLVYAQDKSISGTVMAKEDNSPLPGVSIVIEGTLKGTQTDADGKFTLQVPSGATLVASFVGYQKFRVPVTSQTVYTITLETEAKTLQELVVVGYGAQNRRTVSGAISTVSADQIKNIPSPSPDQILQGRSPGVQVSAGSGEPGTSVMVRVRGATSINASSEPLYVIDGVPIVSQNLARTTFGSPTNPLSDINPSDIESMEILKDASATAIYGARAANGVILITTKRGKSGKPTVAISFYGGTSSAWRNPNKLRVDGPTFEKLQNEAAANNWSDTYGSVTALNPSGVAFKAPYANPDAAINTNWLDPIMQNGGLYNIDASISGGNEKVKYLVSANNFRQEGLIKPTLFNRKSFRANIDFVASDVLRFGTSIMYTNSQRNRVQNGNNTSSALANAFFYPSNIPIYNADGTYNRPVWESPVALANETDYLMTTDRIIGNFFADWTIANGLIFRTNWSIDNNYINENQYSNTNLVAGAGDIGGTATSSVVHDFNWINENVLTYQFRLADKHNFNLLAGTTIQKNVNNYSSATGSGFPSNSFRTIAAAAVKNSNADQTAWSIASFFGRVNYDYDKKYLFTGNFRYDGSSRFGANHRWGFFPSASVGWVMSEENFMKGFKAISEFKWRMSYGVTGNQGGIGNFASLGLWGGQRGGLRGGGGPTPGSGGSAAYVNYPGFNPIQLANPDLKWETTAQFNIGFDMALLSNKLRFTFDYYNKQTKDMLLEVPTPRSTGYSVLLQNYGAMENKGFELGINASPNVGNKLTWDIAFNISHNKNLVKKLAAPISAFTRDYIRIEEGYPLFSFYVHEQKGVDPQTGNIIWRAGEDGKFNINRDRFIIGKSAWPDFQGGLSNTLKYGNFDLTAFFQYSYGNYVFNYNRYFFEHGGERTTGYSAQQLDRWQKPGDVTDIPRMARVNYDINYRPSRHVEDASYLRLKNLTLGYNIPKTIASKIGAGNVRVYASGQNVLTFTKYTGLDPEVSVSPSETVQGVDQGVMPQPRVWMGGINLTF</sequence>
<dbReference type="InterPro" id="IPR012910">
    <property type="entry name" value="Plug_dom"/>
</dbReference>
<gene>
    <name evidence="13" type="ORF">EHT25_31060</name>
</gene>
<dbReference type="Gene3D" id="2.60.40.1120">
    <property type="entry name" value="Carboxypeptidase-like, regulatory domain"/>
    <property type="match status" value="1"/>
</dbReference>
<evidence type="ECO:0000256" key="2">
    <source>
        <dbReference type="ARBA" id="ARBA00022448"/>
    </source>
</evidence>
<dbReference type="RefSeq" id="WP_124879350.1">
    <property type="nucleotide sequence ID" value="NZ_RQJO01000016.1"/>
</dbReference>
<dbReference type="SUPFAM" id="SSF56935">
    <property type="entry name" value="Porins"/>
    <property type="match status" value="1"/>
</dbReference>
<dbReference type="InterPro" id="IPR023996">
    <property type="entry name" value="TonB-dep_OMP_SusC/RagA"/>
</dbReference>
<feature type="domain" description="TonB-dependent receptor-like beta-barrel" evidence="11">
    <location>
        <begin position="397"/>
        <end position="974"/>
    </location>
</feature>
<evidence type="ECO:0000259" key="11">
    <source>
        <dbReference type="Pfam" id="PF00593"/>
    </source>
</evidence>
<evidence type="ECO:0000313" key="13">
    <source>
        <dbReference type="EMBL" id="RRA98110.1"/>
    </source>
</evidence>
<evidence type="ECO:0000256" key="7">
    <source>
        <dbReference type="ARBA" id="ARBA00023237"/>
    </source>
</evidence>
<dbReference type="InterPro" id="IPR036942">
    <property type="entry name" value="Beta-barrel_TonB_sf"/>
</dbReference>
<proteinExistence type="inferred from homology"/>
<dbReference type="Pfam" id="PF00593">
    <property type="entry name" value="TonB_dep_Rec_b-barrel"/>
    <property type="match status" value="1"/>
</dbReference>
<dbReference type="Proteomes" id="UP000271925">
    <property type="component" value="Unassembled WGS sequence"/>
</dbReference>
<reference evidence="13 14" key="1">
    <citation type="submission" date="2018-11" db="EMBL/GenBank/DDBJ databases">
        <authorList>
            <person name="Zhou Z."/>
            <person name="Wang G."/>
        </authorList>
    </citation>
    <scope>NUCLEOTIDE SEQUENCE [LARGE SCALE GENOMIC DNA]</scope>
    <source>
        <strain evidence="13 14">KCTC52004</strain>
    </source>
</reference>
<keyword evidence="2 8" id="KW-0813">Transport</keyword>
<dbReference type="Gene3D" id="2.40.170.20">
    <property type="entry name" value="TonB-dependent receptor, beta-barrel domain"/>
    <property type="match status" value="1"/>
</dbReference>
<dbReference type="NCBIfam" id="TIGR04056">
    <property type="entry name" value="OMP_RagA_SusC"/>
    <property type="match status" value="1"/>
</dbReference>
<dbReference type="InterPro" id="IPR037066">
    <property type="entry name" value="Plug_dom_sf"/>
</dbReference>
<protein>
    <submittedName>
        <fullName evidence="13">TonB-dependent receptor</fullName>
    </submittedName>
</protein>
<evidence type="ECO:0000259" key="12">
    <source>
        <dbReference type="Pfam" id="PF07715"/>
    </source>
</evidence>
<keyword evidence="4 8" id="KW-0812">Transmembrane</keyword>
<name>A0A3P1BAK3_9BACT</name>
<evidence type="ECO:0000256" key="5">
    <source>
        <dbReference type="ARBA" id="ARBA00023077"/>
    </source>
</evidence>
<feature type="chain" id="PRO_5018020588" evidence="10">
    <location>
        <begin position="21"/>
        <end position="1018"/>
    </location>
</feature>
<dbReference type="NCBIfam" id="TIGR04057">
    <property type="entry name" value="SusC_RagA_signa"/>
    <property type="match status" value="1"/>
</dbReference>
<keyword evidence="13" id="KW-0675">Receptor</keyword>
<evidence type="ECO:0000256" key="6">
    <source>
        <dbReference type="ARBA" id="ARBA00023136"/>
    </source>
</evidence>
<comment type="similarity">
    <text evidence="8 9">Belongs to the TonB-dependent receptor family.</text>
</comment>
<dbReference type="Pfam" id="PF07715">
    <property type="entry name" value="Plug"/>
    <property type="match status" value="1"/>
</dbReference>
<dbReference type="InterPro" id="IPR039426">
    <property type="entry name" value="TonB-dep_rcpt-like"/>
</dbReference>
<dbReference type="InterPro" id="IPR008969">
    <property type="entry name" value="CarboxyPept-like_regulatory"/>
</dbReference>
<keyword evidence="7 8" id="KW-0998">Cell outer membrane</keyword>
<keyword evidence="5 9" id="KW-0798">TonB box</keyword>
<organism evidence="13 14">
    <name type="scientific">Larkinella rosea</name>
    <dbReference type="NCBI Taxonomy" id="2025312"/>
    <lineage>
        <taxon>Bacteria</taxon>
        <taxon>Pseudomonadati</taxon>
        <taxon>Bacteroidota</taxon>
        <taxon>Cytophagia</taxon>
        <taxon>Cytophagales</taxon>
        <taxon>Spirosomataceae</taxon>
        <taxon>Larkinella</taxon>
    </lineage>
</organism>
<dbReference type="GO" id="GO:0009279">
    <property type="term" value="C:cell outer membrane"/>
    <property type="evidence" value="ECO:0007669"/>
    <property type="project" value="UniProtKB-SubCell"/>
</dbReference>
<evidence type="ECO:0000256" key="10">
    <source>
        <dbReference type="SAM" id="SignalP"/>
    </source>
</evidence>
<feature type="domain" description="TonB-dependent receptor plug" evidence="12">
    <location>
        <begin position="115"/>
        <end position="234"/>
    </location>
</feature>
<comment type="subcellular location">
    <subcellularLocation>
        <location evidence="1 8">Cell outer membrane</location>
        <topology evidence="1 8">Multi-pass membrane protein</topology>
    </subcellularLocation>
</comment>
<keyword evidence="10" id="KW-0732">Signal</keyword>
<dbReference type="OrthoDB" id="9768177at2"/>
<dbReference type="Gene3D" id="2.170.130.10">
    <property type="entry name" value="TonB-dependent receptor, plug domain"/>
    <property type="match status" value="1"/>
</dbReference>
<evidence type="ECO:0000256" key="8">
    <source>
        <dbReference type="PROSITE-ProRule" id="PRU01360"/>
    </source>
</evidence>
<feature type="signal peptide" evidence="10">
    <location>
        <begin position="1"/>
        <end position="20"/>
    </location>
</feature>
<dbReference type="Pfam" id="PF13715">
    <property type="entry name" value="CarbopepD_reg_2"/>
    <property type="match status" value="1"/>
</dbReference>
<evidence type="ECO:0000256" key="3">
    <source>
        <dbReference type="ARBA" id="ARBA00022452"/>
    </source>
</evidence>
<dbReference type="FunFam" id="2.170.130.10:FF:000008">
    <property type="entry name" value="SusC/RagA family TonB-linked outer membrane protein"/>
    <property type="match status" value="1"/>
</dbReference>
<dbReference type="EMBL" id="RQJO01000016">
    <property type="protein sequence ID" value="RRA98110.1"/>
    <property type="molecule type" value="Genomic_DNA"/>
</dbReference>
<evidence type="ECO:0000256" key="1">
    <source>
        <dbReference type="ARBA" id="ARBA00004571"/>
    </source>
</evidence>
<dbReference type="SUPFAM" id="SSF49464">
    <property type="entry name" value="Carboxypeptidase regulatory domain-like"/>
    <property type="match status" value="1"/>
</dbReference>
<evidence type="ECO:0000313" key="14">
    <source>
        <dbReference type="Proteomes" id="UP000271925"/>
    </source>
</evidence>
<keyword evidence="6 8" id="KW-0472">Membrane</keyword>
<dbReference type="AlphaFoldDB" id="A0A3P1BAK3"/>
<keyword evidence="14" id="KW-1185">Reference proteome</keyword>
<evidence type="ECO:0000256" key="9">
    <source>
        <dbReference type="RuleBase" id="RU003357"/>
    </source>
</evidence>
<accession>A0A3P1BAK3</accession>
<comment type="caution">
    <text evidence="13">The sequence shown here is derived from an EMBL/GenBank/DDBJ whole genome shotgun (WGS) entry which is preliminary data.</text>
</comment>
<keyword evidence="3 8" id="KW-1134">Transmembrane beta strand</keyword>
<dbReference type="InterPro" id="IPR000531">
    <property type="entry name" value="Beta-barrel_TonB"/>
</dbReference>
<dbReference type="PROSITE" id="PS52016">
    <property type="entry name" value="TONB_DEPENDENT_REC_3"/>
    <property type="match status" value="1"/>
</dbReference>
<dbReference type="InterPro" id="IPR023997">
    <property type="entry name" value="TonB-dep_OMP_SusC/RagA_CS"/>
</dbReference>
<evidence type="ECO:0000256" key="4">
    <source>
        <dbReference type="ARBA" id="ARBA00022692"/>
    </source>
</evidence>